<dbReference type="AlphaFoldDB" id="A0A7S3G9R3"/>
<sequence>MAVIACCSDASPPPCSSPHTGSASGGMSRLALVDAYFFLLCLLEGGLTDSDNVVTSYLQEEKKWKEATKRLIAAEESLLECAADAYNGGKVEKTTAAEQRARTVNVVIKGGEVEYVAAEMELRDGRLTRKRKYPSLVDSDEIAPVLNEMYSYNEVEQVLLSTFDTNEEEWVLERVRKALKRARKDKRGGDTDSRPFRGVQVTTCCAQTSLEEVVKMEEVWRRDEAERMAAIQRRPDALPSPSCPSLAEEGEKEEKQEGKVSKLRRKRSRKGGERKGGDETSEVGEVAGMSVGIKGTTEQGGEMGEEVDGEDGTQRLSQEREDEEEEKFAFYN</sequence>
<accession>A0A7S3G9R3</accession>
<proteinExistence type="predicted"/>
<dbReference type="EMBL" id="HBIB01032027">
    <property type="protein sequence ID" value="CAE0258474.1"/>
    <property type="molecule type" value="Transcribed_RNA"/>
</dbReference>
<feature type="region of interest" description="Disordered" evidence="1">
    <location>
        <begin position="231"/>
        <end position="332"/>
    </location>
</feature>
<evidence type="ECO:0000313" key="3">
    <source>
        <dbReference type="EMBL" id="CAE0258475.1"/>
    </source>
</evidence>
<reference evidence="2" key="1">
    <citation type="submission" date="2021-01" db="EMBL/GenBank/DDBJ databases">
        <authorList>
            <person name="Corre E."/>
            <person name="Pelletier E."/>
            <person name="Niang G."/>
            <person name="Scheremetjew M."/>
            <person name="Finn R."/>
            <person name="Kale V."/>
            <person name="Holt S."/>
            <person name="Cochrane G."/>
            <person name="Meng A."/>
            <person name="Brown T."/>
            <person name="Cohen L."/>
        </authorList>
    </citation>
    <scope>NUCLEOTIDE SEQUENCE</scope>
    <source>
        <strain evidence="2">NIES-2562</strain>
    </source>
</reference>
<organism evidence="2">
    <name type="scientific">Palpitomonas bilix</name>
    <dbReference type="NCBI Taxonomy" id="652834"/>
    <lineage>
        <taxon>Eukaryota</taxon>
        <taxon>Eukaryota incertae sedis</taxon>
    </lineage>
</organism>
<protein>
    <submittedName>
        <fullName evidence="2">Uncharacterized protein</fullName>
    </submittedName>
</protein>
<dbReference type="EMBL" id="HBIB01032028">
    <property type="protein sequence ID" value="CAE0258475.1"/>
    <property type="molecule type" value="Transcribed_RNA"/>
</dbReference>
<evidence type="ECO:0000256" key="1">
    <source>
        <dbReference type="SAM" id="MobiDB-lite"/>
    </source>
</evidence>
<gene>
    <name evidence="2" type="ORF">PBIL07802_LOCUS20737</name>
    <name evidence="3" type="ORF">PBIL07802_LOCUS20738</name>
</gene>
<name>A0A7S3G9R3_9EUKA</name>
<evidence type="ECO:0000313" key="2">
    <source>
        <dbReference type="EMBL" id="CAE0258474.1"/>
    </source>
</evidence>